<sequence>MTNQAQIDAIEHLLLAVLKRLGTTFSDIAIEEALASLWSDDAPGGLERRGYARDYLADLRARLG</sequence>
<reference evidence="1 2" key="1">
    <citation type="submission" date="2015-12" db="EMBL/GenBank/DDBJ databases">
        <title>Phylogenomics in the description of a new species in the Pseudomonas syringae group.</title>
        <authorList>
            <person name="Busquets A."/>
            <person name="Gomila M."/>
            <person name="Beiki F."/>
            <person name="Rahimian H."/>
            <person name="Mulet M."/>
            <person name="Sanchez D."/>
            <person name="Garcia-Valdes E."/>
            <person name="Lalucat J."/>
        </authorList>
    </citation>
    <scope>NUCLEOTIDE SEQUENCE [LARGE SCALE GENOMIC DNA]</scope>
    <source>
        <strain evidence="1 2">S25</strain>
    </source>
</reference>
<comment type="caution">
    <text evidence="1">The sequence shown here is derived from an EMBL/GenBank/DDBJ whole genome shotgun (WGS) entry which is preliminary data.</text>
</comment>
<dbReference type="Proteomes" id="UP001320513">
    <property type="component" value="Unassembled WGS sequence"/>
</dbReference>
<gene>
    <name evidence="1" type="ORF">AUC61_14365</name>
</gene>
<organism evidence="1 2">
    <name type="scientific">Pseudomonas maioricensis</name>
    <dbReference type="NCBI Taxonomy" id="1766623"/>
    <lineage>
        <taxon>Bacteria</taxon>
        <taxon>Pseudomonadati</taxon>
        <taxon>Pseudomonadota</taxon>
        <taxon>Gammaproteobacteria</taxon>
        <taxon>Pseudomonadales</taxon>
        <taxon>Pseudomonadaceae</taxon>
        <taxon>Pseudomonas</taxon>
    </lineage>
</organism>
<accession>A0ABS9ZJG8</accession>
<protein>
    <submittedName>
        <fullName evidence="1">Uncharacterized protein</fullName>
    </submittedName>
</protein>
<name>A0ABS9ZJG8_9PSED</name>
<proteinExistence type="predicted"/>
<keyword evidence="2" id="KW-1185">Reference proteome</keyword>
<evidence type="ECO:0000313" key="2">
    <source>
        <dbReference type="Proteomes" id="UP001320513"/>
    </source>
</evidence>
<evidence type="ECO:0000313" key="1">
    <source>
        <dbReference type="EMBL" id="MCI8210718.1"/>
    </source>
</evidence>
<dbReference type="EMBL" id="LOHG01000008">
    <property type="protein sequence ID" value="MCI8210718.1"/>
    <property type="molecule type" value="Genomic_DNA"/>
</dbReference>